<evidence type="ECO:0000256" key="1">
    <source>
        <dbReference type="SAM" id="MobiDB-lite"/>
    </source>
</evidence>
<evidence type="ECO:0000313" key="3">
    <source>
        <dbReference type="EMBL" id="KAH3674829.1"/>
    </source>
</evidence>
<dbReference type="PROSITE" id="PS50020">
    <property type="entry name" value="WW_DOMAIN_2"/>
    <property type="match status" value="1"/>
</dbReference>
<reference evidence="3" key="1">
    <citation type="journal article" date="2021" name="Open Biol.">
        <title>Shared evolutionary footprints suggest mitochondrial oxidative damage underlies multiple complex I losses in fungi.</title>
        <authorList>
            <person name="Schikora-Tamarit M.A."/>
            <person name="Marcet-Houben M."/>
            <person name="Nosek J."/>
            <person name="Gabaldon T."/>
        </authorList>
    </citation>
    <scope>NUCLEOTIDE SEQUENCE</scope>
    <source>
        <strain evidence="3">CBS6341</strain>
    </source>
</reference>
<sequence>MVELPPLPPGEVPDYAEKVNINRNNRRKKGNHKKPHDRSKSANDVKQKEKPKPLNKETADSNNEFHKEKEETEEDDGWEHFFDQNTGRYFFFNSITKRRQWKNPRVSDDHEFNQGLPNTEPPTPQTLSKEEREYEEKLQQLKNDEEFEKLSTFEKYKRVQKLKEELSNEARNANENLDRTSVLLVNSKETNSLSKKSNNRVDKRQAQSYKNKKNLKRENKLRQWSMND</sequence>
<feature type="domain" description="WW" evidence="2">
    <location>
        <begin position="72"/>
        <end position="106"/>
    </location>
</feature>
<keyword evidence="4" id="KW-1185">Reference proteome</keyword>
<feature type="region of interest" description="Disordered" evidence="1">
    <location>
        <begin position="100"/>
        <end position="143"/>
    </location>
</feature>
<dbReference type="CDD" id="cd00201">
    <property type="entry name" value="WW"/>
    <property type="match status" value="1"/>
</dbReference>
<feature type="compositionally biased region" description="Basic and acidic residues" evidence="1">
    <location>
        <begin position="128"/>
        <end position="143"/>
    </location>
</feature>
<accession>A0A9P8PNW7</accession>
<dbReference type="EMBL" id="JAEUBF010000796">
    <property type="protein sequence ID" value="KAH3674829.1"/>
    <property type="molecule type" value="Genomic_DNA"/>
</dbReference>
<comment type="caution">
    <text evidence="3">The sequence shown here is derived from an EMBL/GenBank/DDBJ whole genome shotgun (WGS) entry which is preliminary data.</text>
</comment>
<dbReference type="SUPFAM" id="SSF51045">
    <property type="entry name" value="WW domain"/>
    <property type="match status" value="1"/>
</dbReference>
<gene>
    <name evidence="3" type="ORF">WICMUC_003032</name>
</gene>
<feature type="compositionally biased region" description="Polar residues" evidence="1">
    <location>
        <begin position="183"/>
        <end position="196"/>
    </location>
</feature>
<dbReference type="SMART" id="SM00456">
    <property type="entry name" value="WW"/>
    <property type="match status" value="1"/>
</dbReference>
<feature type="region of interest" description="Disordered" evidence="1">
    <location>
        <begin position="168"/>
        <end position="228"/>
    </location>
</feature>
<feature type="compositionally biased region" description="Pro residues" evidence="1">
    <location>
        <begin position="1"/>
        <end position="11"/>
    </location>
</feature>
<dbReference type="InterPro" id="IPR036020">
    <property type="entry name" value="WW_dom_sf"/>
</dbReference>
<evidence type="ECO:0000313" key="4">
    <source>
        <dbReference type="Proteomes" id="UP000769528"/>
    </source>
</evidence>
<evidence type="ECO:0000259" key="2">
    <source>
        <dbReference type="PROSITE" id="PS50020"/>
    </source>
</evidence>
<dbReference type="OrthoDB" id="3980732at2759"/>
<dbReference type="InterPro" id="IPR001202">
    <property type="entry name" value="WW_dom"/>
</dbReference>
<dbReference type="Proteomes" id="UP000769528">
    <property type="component" value="Unassembled WGS sequence"/>
</dbReference>
<dbReference type="Gene3D" id="2.20.70.10">
    <property type="match status" value="1"/>
</dbReference>
<protein>
    <recommendedName>
        <fullName evidence="2">WW domain-containing protein</fullName>
    </recommendedName>
</protein>
<feature type="region of interest" description="Disordered" evidence="1">
    <location>
        <begin position="1"/>
        <end position="79"/>
    </location>
</feature>
<feature type="compositionally biased region" description="Basic and acidic residues" evidence="1">
    <location>
        <begin position="38"/>
        <end position="70"/>
    </location>
</feature>
<dbReference type="AlphaFoldDB" id="A0A9P8PNW7"/>
<name>A0A9P8PNW7_9ASCO</name>
<organism evidence="3 4">
    <name type="scientific">Wickerhamomyces mucosus</name>
    <dbReference type="NCBI Taxonomy" id="1378264"/>
    <lineage>
        <taxon>Eukaryota</taxon>
        <taxon>Fungi</taxon>
        <taxon>Dikarya</taxon>
        <taxon>Ascomycota</taxon>
        <taxon>Saccharomycotina</taxon>
        <taxon>Saccharomycetes</taxon>
        <taxon>Phaffomycetales</taxon>
        <taxon>Wickerhamomycetaceae</taxon>
        <taxon>Wickerhamomyces</taxon>
    </lineage>
</organism>
<feature type="compositionally biased region" description="Basic residues" evidence="1">
    <location>
        <begin position="24"/>
        <end position="37"/>
    </location>
</feature>
<proteinExistence type="predicted"/>
<reference evidence="3" key="2">
    <citation type="submission" date="2021-01" db="EMBL/GenBank/DDBJ databases">
        <authorList>
            <person name="Schikora-Tamarit M.A."/>
        </authorList>
    </citation>
    <scope>NUCLEOTIDE SEQUENCE</scope>
    <source>
        <strain evidence="3">CBS6341</strain>
    </source>
</reference>
<dbReference type="Pfam" id="PF00397">
    <property type="entry name" value="WW"/>
    <property type="match status" value="1"/>
</dbReference>